<dbReference type="EMBL" id="KV427618">
    <property type="protein sequence ID" value="KZT07610.1"/>
    <property type="molecule type" value="Genomic_DNA"/>
</dbReference>
<feature type="region of interest" description="Disordered" evidence="1">
    <location>
        <begin position="84"/>
        <end position="112"/>
    </location>
</feature>
<feature type="compositionally biased region" description="Polar residues" evidence="1">
    <location>
        <begin position="39"/>
        <end position="49"/>
    </location>
</feature>
<feature type="compositionally biased region" description="Polar residues" evidence="1">
    <location>
        <begin position="100"/>
        <end position="109"/>
    </location>
</feature>
<evidence type="ECO:0000313" key="3">
    <source>
        <dbReference type="Proteomes" id="UP000076871"/>
    </source>
</evidence>
<feature type="compositionally biased region" description="Polar residues" evidence="1">
    <location>
        <begin position="10"/>
        <end position="23"/>
    </location>
</feature>
<feature type="region of interest" description="Disordered" evidence="1">
    <location>
        <begin position="39"/>
        <end position="59"/>
    </location>
</feature>
<proteinExistence type="predicted"/>
<name>A0A165ERF4_9APHY</name>
<dbReference type="OrthoDB" id="2812724at2759"/>
<evidence type="ECO:0000313" key="2">
    <source>
        <dbReference type="EMBL" id="KZT07610.1"/>
    </source>
</evidence>
<gene>
    <name evidence="2" type="ORF">LAESUDRAFT_724578</name>
</gene>
<evidence type="ECO:0000256" key="1">
    <source>
        <dbReference type="SAM" id="MobiDB-lite"/>
    </source>
</evidence>
<dbReference type="RefSeq" id="XP_040765350.1">
    <property type="nucleotide sequence ID" value="XM_040908644.1"/>
</dbReference>
<dbReference type="InParanoid" id="A0A165ERF4"/>
<keyword evidence="3" id="KW-1185">Reference proteome</keyword>
<organism evidence="2 3">
    <name type="scientific">Laetiporus sulphureus 93-53</name>
    <dbReference type="NCBI Taxonomy" id="1314785"/>
    <lineage>
        <taxon>Eukaryota</taxon>
        <taxon>Fungi</taxon>
        <taxon>Dikarya</taxon>
        <taxon>Basidiomycota</taxon>
        <taxon>Agaricomycotina</taxon>
        <taxon>Agaricomycetes</taxon>
        <taxon>Polyporales</taxon>
        <taxon>Laetiporus</taxon>
    </lineage>
</organism>
<feature type="region of interest" description="Disordered" evidence="1">
    <location>
        <begin position="1"/>
        <end position="23"/>
    </location>
</feature>
<sequence length="150" mass="16882">MSSPDPPQIPHTTDQIVPSSWSPTYPTALESFSMSPNASTMYHAQTSPSHLHPSHVQKEDAWVHHAPTHASMDRAYDQHMPRLDIPGQIEPSWAPGVPAMNQQQVSSAPPGTGFPCIHYPEGRERDRIRSRSYHPMWSWGHESGHSLYQE</sequence>
<reference evidence="2 3" key="1">
    <citation type="journal article" date="2016" name="Mol. Biol. Evol.">
        <title>Comparative Genomics of Early-Diverging Mushroom-Forming Fungi Provides Insights into the Origins of Lignocellulose Decay Capabilities.</title>
        <authorList>
            <person name="Nagy L.G."/>
            <person name="Riley R."/>
            <person name="Tritt A."/>
            <person name="Adam C."/>
            <person name="Daum C."/>
            <person name="Floudas D."/>
            <person name="Sun H."/>
            <person name="Yadav J.S."/>
            <person name="Pangilinan J."/>
            <person name="Larsson K.H."/>
            <person name="Matsuura K."/>
            <person name="Barry K."/>
            <person name="Labutti K."/>
            <person name="Kuo R."/>
            <person name="Ohm R.A."/>
            <person name="Bhattacharya S.S."/>
            <person name="Shirouzu T."/>
            <person name="Yoshinaga Y."/>
            <person name="Martin F.M."/>
            <person name="Grigoriev I.V."/>
            <person name="Hibbett D.S."/>
        </authorList>
    </citation>
    <scope>NUCLEOTIDE SEQUENCE [LARGE SCALE GENOMIC DNA]</scope>
    <source>
        <strain evidence="2 3">93-53</strain>
    </source>
</reference>
<protein>
    <submittedName>
        <fullName evidence="2">Uncharacterized protein</fullName>
    </submittedName>
</protein>
<dbReference type="Proteomes" id="UP000076871">
    <property type="component" value="Unassembled WGS sequence"/>
</dbReference>
<dbReference type="GeneID" id="63825673"/>
<dbReference type="AlphaFoldDB" id="A0A165ERF4"/>
<accession>A0A165ERF4</accession>